<evidence type="ECO:0000259" key="1">
    <source>
        <dbReference type="Pfam" id="PF02518"/>
    </source>
</evidence>
<dbReference type="EMBL" id="JABBGG010000018">
    <property type="protein sequence ID" value="NML63460.1"/>
    <property type="molecule type" value="Genomic_DNA"/>
</dbReference>
<dbReference type="Pfam" id="PF02518">
    <property type="entry name" value="HATPase_c"/>
    <property type="match status" value="1"/>
</dbReference>
<gene>
    <name evidence="2" type="ORF">HHL21_20695</name>
</gene>
<reference evidence="2 3" key="1">
    <citation type="submission" date="2020-04" db="EMBL/GenBank/DDBJ databases">
        <title>Massilia sp. RP-1-19 isolated from soil.</title>
        <authorList>
            <person name="Dahal R.H."/>
        </authorList>
    </citation>
    <scope>NUCLEOTIDE SEQUENCE [LARGE SCALE GENOMIC DNA]</scope>
    <source>
        <strain evidence="2 3">RP-1-19</strain>
    </source>
</reference>
<sequence length="59" mass="6411">MPPELPTRFTPFYRLEASRNRDTCGTSLGLAIARQLTSAMGGGLKATSGWPSRLRLTDS</sequence>
<dbReference type="InterPro" id="IPR003594">
    <property type="entry name" value="HATPase_dom"/>
</dbReference>
<dbReference type="SUPFAM" id="SSF55874">
    <property type="entry name" value="ATPase domain of HSP90 chaperone/DNA topoisomerase II/histidine kinase"/>
    <property type="match status" value="1"/>
</dbReference>
<dbReference type="AlphaFoldDB" id="A0A848HTP9"/>
<name>A0A848HTP9_9BURK</name>
<keyword evidence="3" id="KW-1185">Reference proteome</keyword>
<evidence type="ECO:0000313" key="2">
    <source>
        <dbReference type="EMBL" id="NML63460.1"/>
    </source>
</evidence>
<proteinExistence type="predicted"/>
<comment type="caution">
    <text evidence="2">The sequence shown here is derived from an EMBL/GenBank/DDBJ whole genome shotgun (WGS) entry which is preliminary data.</text>
</comment>
<accession>A0A848HTP9</accession>
<dbReference type="RefSeq" id="WP_169469476.1">
    <property type="nucleotide sequence ID" value="NZ_JABBGG010000018.1"/>
</dbReference>
<evidence type="ECO:0000313" key="3">
    <source>
        <dbReference type="Proteomes" id="UP000583752"/>
    </source>
</evidence>
<dbReference type="Gene3D" id="3.30.565.10">
    <property type="entry name" value="Histidine kinase-like ATPase, C-terminal domain"/>
    <property type="match status" value="1"/>
</dbReference>
<feature type="domain" description="Histidine kinase/HSP90-like ATPase" evidence="1">
    <location>
        <begin position="2"/>
        <end position="49"/>
    </location>
</feature>
<dbReference type="InterPro" id="IPR036890">
    <property type="entry name" value="HATPase_C_sf"/>
</dbReference>
<organism evidence="2 3">
    <name type="scientific">Massilia polaris</name>
    <dbReference type="NCBI Taxonomy" id="2728846"/>
    <lineage>
        <taxon>Bacteria</taxon>
        <taxon>Pseudomonadati</taxon>
        <taxon>Pseudomonadota</taxon>
        <taxon>Betaproteobacteria</taxon>
        <taxon>Burkholderiales</taxon>
        <taxon>Oxalobacteraceae</taxon>
        <taxon>Telluria group</taxon>
        <taxon>Massilia</taxon>
    </lineage>
</organism>
<protein>
    <recommendedName>
        <fullName evidence="1">Histidine kinase/HSP90-like ATPase domain-containing protein</fullName>
    </recommendedName>
</protein>
<dbReference type="Proteomes" id="UP000583752">
    <property type="component" value="Unassembled WGS sequence"/>
</dbReference>